<proteinExistence type="predicted"/>
<evidence type="ECO:0008006" key="7">
    <source>
        <dbReference type="Google" id="ProtNLM"/>
    </source>
</evidence>
<dbReference type="EMBL" id="BTSX01000003">
    <property type="protein sequence ID" value="GMS88657.1"/>
    <property type="molecule type" value="Genomic_DNA"/>
</dbReference>
<evidence type="ECO:0000313" key="1">
    <source>
        <dbReference type="EMBL" id="GMS83752.1"/>
    </source>
</evidence>
<dbReference type="Proteomes" id="UP001432027">
    <property type="component" value="Unassembled WGS sequence"/>
</dbReference>
<protein>
    <recommendedName>
        <fullName evidence="7">Tc1-like transposase DDE domain-containing protein</fullName>
    </recommendedName>
</protein>
<dbReference type="EMBL" id="BTSX01000002">
    <property type="protein sequence ID" value="GMS86634.1"/>
    <property type="molecule type" value="Genomic_DNA"/>
</dbReference>
<comment type="caution">
    <text evidence="5">The sequence shown here is derived from an EMBL/GenBank/DDBJ whole genome shotgun (WGS) entry which is preliminary data.</text>
</comment>
<dbReference type="AlphaFoldDB" id="A0AAV5T4Q3"/>
<evidence type="ECO:0000313" key="5">
    <source>
        <dbReference type="EMBL" id="GMS90566.1"/>
    </source>
</evidence>
<dbReference type="GO" id="GO:0003676">
    <property type="term" value="F:nucleic acid binding"/>
    <property type="evidence" value="ECO:0007669"/>
    <property type="project" value="InterPro"/>
</dbReference>
<accession>A0AAV5T4Q3</accession>
<dbReference type="InterPro" id="IPR052338">
    <property type="entry name" value="Transposase_5"/>
</dbReference>
<keyword evidence="6" id="KW-1185">Reference proteome</keyword>
<reference evidence="5" key="1">
    <citation type="submission" date="2023-10" db="EMBL/GenBank/DDBJ databases">
        <title>Genome assembly of Pristionchus species.</title>
        <authorList>
            <person name="Yoshida K."/>
            <person name="Sommer R.J."/>
        </authorList>
    </citation>
    <scope>NUCLEOTIDE SEQUENCE</scope>
    <source>
        <strain evidence="5">RS0144</strain>
    </source>
</reference>
<evidence type="ECO:0000313" key="2">
    <source>
        <dbReference type="EMBL" id="GMS85973.1"/>
    </source>
</evidence>
<name>A0AAV5T4Q3_9BILA</name>
<dbReference type="EMBL" id="BTSX01000002">
    <property type="protein sequence ID" value="GMS83752.1"/>
    <property type="molecule type" value="Genomic_DNA"/>
</dbReference>
<dbReference type="PANTHER" id="PTHR23022">
    <property type="entry name" value="TRANSPOSABLE ELEMENT-RELATED"/>
    <property type="match status" value="1"/>
</dbReference>
<dbReference type="EMBL" id="BTSX01000002">
    <property type="protein sequence ID" value="GMS85973.1"/>
    <property type="molecule type" value="Genomic_DNA"/>
</dbReference>
<dbReference type="PANTHER" id="PTHR23022:SF134">
    <property type="entry name" value="TRANSPOSABLE ELEMENT TC1 TRANSPOSASE"/>
    <property type="match status" value="1"/>
</dbReference>
<dbReference type="InterPro" id="IPR036397">
    <property type="entry name" value="RNaseH_sf"/>
</dbReference>
<evidence type="ECO:0000313" key="6">
    <source>
        <dbReference type="Proteomes" id="UP001432027"/>
    </source>
</evidence>
<evidence type="ECO:0000313" key="3">
    <source>
        <dbReference type="EMBL" id="GMS86634.1"/>
    </source>
</evidence>
<gene>
    <name evidence="4" type="ORF">PENTCL1PPCAC_10832</name>
    <name evidence="5" type="ORF">PENTCL1PPCAC_12741</name>
    <name evidence="1" type="ORF">PENTCL1PPCAC_5927</name>
    <name evidence="2" type="ORF">PENTCL1PPCAC_8148</name>
    <name evidence="3" type="ORF">PENTCL1PPCAC_8809</name>
</gene>
<dbReference type="EMBL" id="BTSX01000003">
    <property type="protein sequence ID" value="GMS90566.1"/>
    <property type="molecule type" value="Genomic_DNA"/>
</dbReference>
<organism evidence="5 6">
    <name type="scientific">Pristionchus entomophagus</name>
    <dbReference type="NCBI Taxonomy" id="358040"/>
    <lineage>
        <taxon>Eukaryota</taxon>
        <taxon>Metazoa</taxon>
        <taxon>Ecdysozoa</taxon>
        <taxon>Nematoda</taxon>
        <taxon>Chromadorea</taxon>
        <taxon>Rhabditida</taxon>
        <taxon>Rhabditina</taxon>
        <taxon>Diplogasteromorpha</taxon>
        <taxon>Diplogasteroidea</taxon>
        <taxon>Neodiplogasteridae</taxon>
        <taxon>Pristionchus</taxon>
    </lineage>
</organism>
<evidence type="ECO:0000313" key="4">
    <source>
        <dbReference type="EMBL" id="GMS88657.1"/>
    </source>
</evidence>
<sequence length="276" mass="31737">MAERTWKDKVIAWGDQGLSYQAIVDRCHAIGKTKISKSRVWHIINKDYDQLKAYIPSSILNKDNIKPIFDHILDSYLDDTQKKVVELVKEIKDKFNENLSVSVIKRIRKELGLIKSLTRYGHSVRLANRAPRIAFCQFHLDKGTMFTAHCFTDESMVQVNSKGRFVFVRRGDAYRRVLPRHKHPACLMIWGGISWNGATPLVIIRRGTKVDGGVYQTMIHKVYLDWAERKYGGKVLLVQDNAPCHVSDSTRSYLMKENIESQMKKVVEAQGAPVYD</sequence>
<dbReference type="Gene3D" id="3.30.420.10">
    <property type="entry name" value="Ribonuclease H-like superfamily/Ribonuclease H"/>
    <property type="match status" value="1"/>
</dbReference>